<dbReference type="AlphaFoldDB" id="A0A2M8QCE3"/>
<comment type="caution">
    <text evidence="11">The sequence shown here is derived from an EMBL/GenBank/DDBJ whole genome shotgun (WGS) entry which is preliminary data.</text>
</comment>
<dbReference type="Pfam" id="PF03775">
    <property type="entry name" value="MinC_C"/>
    <property type="match status" value="1"/>
</dbReference>
<dbReference type="GO" id="GO:0000917">
    <property type="term" value="P:division septum assembly"/>
    <property type="evidence" value="ECO:0007669"/>
    <property type="project" value="UniProtKB-KW"/>
</dbReference>
<keyword evidence="2 7" id="KW-0132">Cell division</keyword>
<dbReference type="GO" id="GO:0000902">
    <property type="term" value="P:cell morphogenesis"/>
    <property type="evidence" value="ECO:0007669"/>
    <property type="project" value="InterPro"/>
</dbReference>
<feature type="domain" description="Septum formation inhibitor MinC C-terminal" evidence="9">
    <location>
        <begin position="154"/>
        <end position="254"/>
    </location>
</feature>
<feature type="domain" description="Septum formation inhibitor MinC N-terminal" evidence="10">
    <location>
        <begin position="3"/>
        <end position="74"/>
    </location>
</feature>
<dbReference type="SUPFAM" id="SSF63848">
    <property type="entry name" value="Cell-division inhibitor MinC, C-terminal domain"/>
    <property type="match status" value="1"/>
</dbReference>
<feature type="compositionally biased region" description="Low complexity" evidence="8">
    <location>
        <begin position="117"/>
        <end position="129"/>
    </location>
</feature>
<evidence type="ECO:0000256" key="6">
    <source>
        <dbReference type="ARBA" id="ARBA00046874"/>
    </source>
</evidence>
<dbReference type="Proteomes" id="UP000230790">
    <property type="component" value="Unassembled WGS sequence"/>
</dbReference>
<feature type="region of interest" description="Disordered" evidence="8">
    <location>
        <begin position="96"/>
        <end position="138"/>
    </location>
</feature>
<evidence type="ECO:0000256" key="5">
    <source>
        <dbReference type="ARBA" id="ARBA00025606"/>
    </source>
</evidence>
<dbReference type="Gene3D" id="3.30.70.260">
    <property type="match status" value="1"/>
</dbReference>
<dbReference type="PANTHER" id="PTHR34108:SF1">
    <property type="entry name" value="SEPTUM SITE-DETERMINING PROTEIN MINC"/>
    <property type="match status" value="1"/>
</dbReference>
<dbReference type="HAMAP" id="MF_00267">
    <property type="entry name" value="MinC"/>
    <property type="match status" value="1"/>
</dbReference>
<dbReference type="InterPro" id="IPR016098">
    <property type="entry name" value="CAP/MinC_C"/>
</dbReference>
<gene>
    <name evidence="7 11" type="primary">minC</name>
    <name evidence="11" type="ORF">CUN48_08480</name>
</gene>
<evidence type="ECO:0000256" key="7">
    <source>
        <dbReference type="HAMAP-Rule" id="MF_00267"/>
    </source>
</evidence>
<dbReference type="Gene3D" id="2.160.20.70">
    <property type="match status" value="1"/>
</dbReference>
<dbReference type="EMBL" id="PGTN01000047">
    <property type="protein sequence ID" value="PJF47479.1"/>
    <property type="molecule type" value="Genomic_DNA"/>
</dbReference>
<dbReference type="InterPro" id="IPR005526">
    <property type="entry name" value="Septum_form_inhib_MinC_C"/>
</dbReference>
<protein>
    <recommendedName>
        <fullName evidence="7">Probable septum site-determining protein MinC</fullName>
    </recommendedName>
</protein>
<dbReference type="InterPro" id="IPR036145">
    <property type="entry name" value="MinC_C_sf"/>
</dbReference>
<evidence type="ECO:0000259" key="9">
    <source>
        <dbReference type="Pfam" id="PF03775"/>
    </source>
</evidence>
<keyword evidence="3 7" id="KW-0717">Septation</keyword>
<reference evidence="11 12" key="1">
    <citation type="submission" date="2017-11" db="EMBL/GenBank/DDBJ databases">
        <title>Evolution of Phototrophy in the Chloroflexi Phylum Driven by Horizontal Gene Transfer.</title>
        <authorList>
            <person name="Ward L.M."/>
            <person name="Hemp J."/>
            <person name="Shih P.M."/>
            <person name="Mcglynn S.E."/>
            <person name="Fischer W."/>
        </authorList>
    </citation>
    <scope>NUCLEOTIDE SEQUENCE [LARGE SCALE GENOMIC DNA]</scope>
    <source>
        <strain evidence="11">JP3_7</strain>
    </source>
</reference>
<dbReference type="InterPro" id="IPR007874">
    <property type="entry name" value="MinC_N"/>
</dbReference>
<dbReference type="InterPro" id="IPR013033">
    <property type="entry name" value="MinC"/>
</dbReference>
<organism evidence="11 12">
    <name type="scientific">Candidatus Thermofonsia Clade 3 bacterium</name>
    <dbReference type="NCBI Taxonomy" id="2364212"/>
    <lineage>
        <taxon>Bacteria</taxon>
        <taxon>Bacillati</taxon>
        <taxon>Chloroflexota</taxon>
        <taxon>Candidatus Thermofontia</taxon>
        <taxon>Candidatus Thermofonsia Clade 3</taxon>
    </lineage>
</organism>
<evidence type="ECO:0000313" key="12">
    <source>
        <dbReference type="Proteomes" id="UP000230790"/>
    </source>
</evidence>
<evidence type="ECO:0000313" key="11">
    <source>
        <dbReference type="EMBL" id="PJF47479.1"/>
    </source>
</evidence>
<accession>A0A2M8QCE3</accession>
<comment type="subunit">
    <text evidence="6 7">Interacts with MinD and FtsZ.</text>
</comment>
<dbReference type="GO" id="GO:0051302">
    <property type="term" value="P:regulation of cell division"/>
    <property type="evidence" value="ECO:0007669"/>
    <property type="project" value="InterPro"/>
</dbReference>
<name>A0A2M8QCE3_9CHLR</name>
<evidence type="ECO:0000259" key="10">
    <source>
        <dbReference type="Pfam" id="PF05209"/>
    </source>
</evidence>
<comment type="function">
    <text evidence="5 7">Cell division inhibitor that blocks the formation of polar Z ring septums. Rapidly oscillates between the poles of the cell to destabilize FtsZ filaments that have formed before they mature into polar Z rings. Prevents FtsZ polymerization.</text>
</comment>
<evidence type="ECO:0000256" key="4">
    <source>
        <dbReference type="ARBA" id="ARBA00023306"/>
    </source>
</evidence>
<dbReference type="NCBIfam" id="TIGR01222">
    <property type="entry name" value="minC"/>
    <property type="match status" value="1"/>
</dbReference>
<dbReference type="Pfam" id="PF05209">
    <property type="entry name" value="MinC_N"/>
    <property type="match status" value="1"/>
</dbReference>
<evidence type="ECO:0000256" key="2">
    <source>
        <dbReference type="ARBA" id="ARBA00022618"/>
    </source>
</evidence>
<proteinExistence type="inferred from homology"/>
<dbReference type="GO" id="GO:1901891">
    <property type="term" value="P:regulation of cell septum assembly"/>
    <property type="evidence" value="ECO:0007669"/>
    <property type="project" value="InterPro"/>
</dbReference>
<evidence type="ECO:0000256" key="8">
    <source>
        <dbReference type="SAM" id="MobiDB-lite"/>
    </source>
</evidence>
<sequence>MIAIKGFKHGLVIVFWGDSSNTPWPTRLRELEAKLSANPDFFKGGSIAFDVKATPLSEDDLRHSIALLQSYEVTLWAVLSEDEATRARVRALGLADRLTPPGPAPAPVPHQTHEDTPFPTATSSSTPATEAPPLPAHITPAEEGYIEGSDGLLVRRRVRSGQVLRHPGHVVVIGDVNPGAQLIAGSDIIVWGKLQGSAHAGALGDDRAVICALEMSPCFIRIADVTHIPQPSRRRSRHKAGSITMARIQDQEIVFVAWGGADRLLE</sequence>
<dbReference type="PANTHER" id="PTHR34108">
    <property type="entry name" value="SEPTUM SITE-DETERMINING PROTEIN MINC"/>
    <property type="match status" value="1"/>
</dbReference>
<keyword evidence="4 7" id="KW-0131">Cell cycle</keyword>
<evidence type="ECO:0000256" key="3">
    <source>
        <dbReference type="ARBA" id="ARBA00023210"/>
    </source>
</evidence>
<evidence type="ECO:0000256" key="1">
    <source>
        <dbReference type="ARBA" id="ARBA00006291"/>
    </source>
</evidence>
<comment type="similarity">
    <text evidence="1 7">Belongs to the MinC family.</text>
</comment>